<evidence type="ECO:0000313" key="2">
    <source>
        <dbReference type="Proteomes" id="UP000053477"/>
    </source>
</evidence>
<dbReference type="AlphaFoldDB" id="A0A0H2S243"/>
<dbReference type="EMBL" id="KQ085923">
    <property type="protein sequence ID" value="KLO15878.1"/>
    <property type="molecule type" value="Genomic_DNA"/>
</dbReference>
<protein>
    <submittedName>
        <fullName evidence="1">Uncharacterized protein</fullName>
    </submittedName>
</protein>
<sequence length="520" mass="58142">MVSEHGPDEFEKRVYYNGITGTGDADHPALVYRSNALTTPFPKPTGRFAHIPVKSARGVFDTPLNKVWDVVGPKICYIIKTREVHWTSIDAVRFFTHGAPGEDEEGTLGPVVVWIGVKPGSTSPDTAHELSQDILALRTLWWNGERRTDPTRHARRFLAGPLAVPLSTKEAGGNESEGTLTLRMHKNKYRSGELSDNVFGITNHHVLRKGTETDFELKDGEAKDLVRVCGMRRFQRGLDEIKKAVADNRADLRRSEIAKRRAEGDQLKNAKKIIRMQNQLDEMNEAIVELEKLYADTTKYWSDIELHRNIGHVVYAPAIKVDQGRTNYTADWGAFLAEKPKVKDGFVGNVVDLGSKYSPLTLMDMFYPGSKPSIPNYPEEQMLRVSGCTTKEELDVPTEFDSEGQRCLIVGKDGNTTDLAIGRFSGLESFINHTNGVESKELAIYNSGNKVVEVFSAKGDSGSLVWHMKDGTARIVGQLHSGGNKGGLTSNHVSYCTPGWYLLEEIKKKYKYADFYRTTW</sequence>
<dbReference type="OrthoDB" id="5424209at2759"/>
<dbReference type="InParanoid" id="A0A0H2S243"/>
<evidence type="ECO:0000313" key="1">
    <source>
        <dbReference type="EMBL" id="KLO15878.1"/>
    </source>
</evidence>
<keyword evidence="2" id="KW-1185">Reference proteome</keyword>
<gene>
    <name evidence="1" type="ORF">SCHPADRAFT_888176</name>
</gene>
<reference evidence="1 2" key="1">
    <citation type="submission" date="2015-04" db="EMBL/GenBank/DDBJ databases">
        <title>Complete genome sequence of Schizopora paradoxa KUC8140, a cosmopolitan wood degrader in East Asia.</title>
        <authorList>
            <consortium name="DOE Joint Genome Institute"/>
            <person name="Min B."/>
            <person name="Park H."/>
            <person name="Jang Y."/>
            <person name="Kim J.-J."/>
            <person name="Kim K.H."/>
            <person name="Pangilinan J."/>
            <person name="Lipzen A."/>
            <person name="Riley R."/>
            <person name="Grigoriev I.V."/>
            <person name="Spatafora J.W."/>
            <person name="Choi I.-G."/>
        </authorList>
    </citation>
    <scope>NUCLEOTIDE SEQUENCE [LARGE SCALE GENOMIC DNA]</scope>
    <source>
        <strain evidence="1 2">KUC8140</strain>
    </source>
</reference>
<proteinExistence type="predicted"/>
<accession>A0A0H2S243</accession>
<organism evidence="1 2">
    <name type="scientific">Schizopora paradoxa</name>
    <dbReference type="NCBI Taxonomy" id="27342"/>
    <lineage>
        <taxon>Eukaryota</taxon>
        <taxon>Fungi</taxon>
        <taxon>Dikarya</taxon>
        <taxon>Basidiomycota</taxon>
        <taxon>Agaricomycotina</taxon>
        <taxon>Agaricomycetes</taxon>
        <taxon>Hymenochaetales</taxon>
        <taxon>Schizoporaceae</taxon>
        <taxon>Schizopora</taxon>
    </lineage>
</organism>
<name>A0A0H2S243_9AGAM</name>
<dbReference type="Proteomes" id="UP000053477">
    <property type="component" value="Unassembled WGS sequence"/>
</dbReference>